<dbReference type="PANTHER" id="PTHR28259:SF1">
    <property type="entry name" value="FLUORIDE EXPORT PROTEIN 1-RELATED"/>
    <property type="match status" value="1"/>
</dbReference>
<organism evidence="11 12">
    <name type="scientific">Sporosarcina pasteurii</name>
    <name type="common">Bacillus pasteurii</name>
    <dbReference type="NCBI Taxonomy" id="1474"/>
    <lineage>
        <taxon>Bacteria</taxon>
        <taxon>Bacillati</taxon>
        <taxon>Bacillota</taxon>
        <taxon>Bacilli</taxon>
        <taxon>Bacillales</taxon>
        <taxon>Caryophanaceae</taxon>
        <taxon>Sporosarcina</taxon>
    </lineage>
</organism>
<evidence type="ECO:0000256" key="5">
    <source>
        <dbReference type="ARBA" id="ARBA00023136"/>
    </source>
</evidence>
<feature type="transmembrane region" description="Helical" evidence="10">
    <location>
        <begin position="20"/>
        <end position="42"/>
    </location>
</feature>
<keyword evidence="12" id="KW-1185">Reference proteome</keyword>
<keyword evidence="10" id="KW-0406">Ion transport</keyword>
<evidence type="ECO:0000256" key="9">
    <source>
        <dbReference type="ARBA" id="ARBA00049940"/>
    </source>
</evidence>
<keyword evidence="3 10" id="KW-0812">Transmembrane</keyword>
<dbReference type="Proteomes" id="UP000254519">
    <property type="component" value="Unassembled WGS sequence"/>
</dbReference>
<evidence type="ECO:0000256" key="4">
    <source>
        <dbReference type="ARBA" id="ARBA00022989"/>
    </source>
</evidence>
<keyword evidence="2 10" id="KW-1003">Cell membrane</keyword>
<accession>A0A380C8M0</accession>
<keyword evidence="5 10" id="KW-0472">Membrane</keyword>
<dbReference type="AlphaFoldDB" id="A0A380C8M0"/>
<dbReference type="GO" id="GO:0140114">
    <property type="term" value="P:cellular detoxification of fluoride"/>
    <property type="evidence" value="ECO:0007669"/>
    <property type="project" value="UniProtKB-UniRule"/>
</dbReference>
<comment type="similarity">
    <text evidence="7 10">Belongs to the fluoride channel Fluc/FEX (TC 1.A.43) family.</text>
</comment>
<evidence type="ECO:0000256" key="10">
    <source>
        <dbReference type="HAMAP-Rule" id="MF_00454"/>
    </source>
</evidence>
<feature type="binding site" evidence="10">
    <location>
        <position position="61"/>
    </location>
    <ligand>
        <name>Na(+)</name>
        <dbReference type="ChEBI" id="CHEBI:29101"/>
        <note>structural</note>
    </ligand>
</feature>
<dbReference type="GO" id="GO:0046872">
    <property type="term" value="F:metal ion binding"/>
    <property type="evidence" value="ECO:0007669"/>
    <property type="project" value="UniProtKB-KW"/>
</dbReference>
<protein>
    <recommendedName>
        <fullName evidence="10">Fluoride-specific ion channel FluC</fullName>
    </recommendedName>
</protein>
<dbReference type="InterPro" id="IPR003691">
    <property type="entry name" value="FluC"/>
</dbReference>
<comment type="catalytic activity">
    <reaction evidence="8">
        <text>fluoride(in) = fluoride(out)</text>
        <dbReference type="Rhea" id="RHEA:76159"/>
        <dbReference type="ChEBI" id="CHEBI:17051"/>
    </reaction>
    <physiologicalReaction direction="left-to-right" evidence="8">
        <dbReference type="Rhea" id="RHEA:76160"/>
    </physiologicalReaction>
</comment>
<reference evidence="11 12" key="1">
    <citation type="submission" date="2018-06" db="EMBL/GenBank/DDBJ databases">
        <authorList>
            <consortium name="Pathogen Informatics"/>
            <person name="Doyle S."/>
        </authorList>
    </citation>
    <scope>NUCLEOTIDE SEQUENCE [LARGE SCALE GENOMIC DNA]</scope>
    <source>
        <strain evidence="12">ATCC 11859 / DSM 33 / NCIB 8841 / NCTC 4822</strain>
    </source>
</reference>
<dbReference type="GO" id="GO:0005886">
    <property type="term" value="C:plasma membrane"/>
    <property type="evidence" value="ECO:0007669"/>
    <property type="project" value="UniProtKB-SubCell"/>
</dbReference>
<dbReference type="HAMAP" id="MF_00454">
    <property type="entry name" value="FluC"/>
    <property type="match status" value="1"/>
</dbReference>
<dbReference type="Pfam" id="PF02537">
    <property type="entry name" value="CRCB"/>
    <property type="match status" value="1"/>
</dbReference>
<comment type="function">
    <text evidence="9 10">Fluoride-specific ion channel. Important for reducing fluoride concentration in the cell, thus reducing its toxicity.</text>
</comment>
<evidence type="ECO:0000256" key="2">
    <source>
        <dbReference type="ARBA" id="ARBA00022475"/>
    </source>
</evidence>
<keyword evidence="6 10" id="KW-0407">Ion channel</keyword>
<sequence length="113" mass="11830">MVGAILRTSIGHLVGEGSSFPITFTANMVATWLLCFFAAGVLAKIIHNPQIREAITVGFLGSFSTFSALSMETVLLIENGQIVTAVSYVLASVIGGIAVGLFGFHCGRKLVSP</sequence>
<evidence type="ECO:0000256" key="7">
    <source>
        <dbReference type="ARBA" id="ARBA00035120"/>
    </source>
</evidence>
<feature type="binding site" evidence="10">
    <location>
        <position position="64"/>
    </location>
    <ligand>
        <name>Na(+)</name>
        <dbReference type="ChEBI" id="CHEBI:29101"/>
        <note>structural</note>
    </ligand>
</feature>
<proteinExistence type="inferred from homology"/>
<feature type="transmembrane region" description="Helical" evidence="10">
    <location>
        <begin position="54"/>
        <end position="76"/>
    </location>
</feature>
<evidence type="ECO:0000256" key="3">
    <source>
        <dbReference type="ARBA" id="ARBA00022692"/>
    </source>
</evidence>
<dbReference type="PANTHER" id="PTHR28259">
    <property type="entry name" value="FLUORIDE EXPORT PROTEIN 1-RELATED"/>
    <property type="match status" value="1"/>
</dbReference>
<keyword evidence="10" id="KW-0479">Metal-binding</keyword>
<dbReference type="GO" id="GO:0062054">
    <property type="term" value="F:fluoride channel activity"/>
    <property type="evidence" value="ECO:0007669"/>
    <property type="project" value="UniProtKB-UniRule"/>
</dbReference>
<name>A0A380C8M0_SPOPA</name>
<feature type="transmembrane region" description="Helical" evidence="10">
    <location>
        <begin position="82"/>
        <end position="104"/>
    </location>
</feature>
<keyword evidence="10" id="KW-0813">Transport</keyword>
<comment type="activity regulation">
    <text evidence="10">Na(+) is not transported, but it plays an essential structural role and its presence is essential for fluoride channel function.</text>
</comment>
<evidence type="ECO:0000256" key="6">
    <source>
        <dbReference type="ARBA" id="ARBA00023303"/>
    </source>
</evidence>
<evidence type="ECO:0000313" key="12">
    <source>
        <dbReference type="Proteomes" id="UP000254519"/>
    </source>
</evidence>
<evidence type="ECO:0000256" key="8">
    <source>
        <dbReference type="ARBA" id="ARBA00035585"/>
    </source>
</evidence>
<evidence type="ECO:0000313" key="11">
    <source>
        <dbReference type="EMBL" id="SUJ14538.1"/>
    </source>
</evidence>
<keyword evidence="4 10" id="KW-1133">Transmembrane helix</keyword>
<evidence type="ECO:0000256" key="1">
    <source>
        <dbReference type="ARBA" id="ARBA00004651"/>
    </source>
</evidence>
<comment type="subcellular location">
    <subcellularLocation>
        <location evidence="1 10">Cell membrane</location>
        <topology evidence="1 10">Multi-pass membrane protein</topology>
    </subcellularLocation>
</comment>
<keyword evidence="10" id="KW-0915">Sodium</keyword>
<gene>
    <name evidence="10" type="primary">fluC</name>
    <name evidence="10" type="synonym">crcB</name>
    <name evidence="11" type="ORF">NCTC4822_02475</name>
</gene>
<dbReference type="EMBL" id="UGYZ01000002">
    <property type="protein sequence ID" value="SUJ14538.1"/>
    <property type="molecule type" value="Genomic_DNA"/>
</dbReference>